<dbReference type="EMBL" id="JBHZOL010000001">
    <property type="protein sequence ID" value="MFE4104644.1"/>
    <property type="molecule type" value="Genomic_DNA"/>
</dbReference>
<dbReference type="PANTHER" id="PTHR33231">
    <property type="entry name" value="30S RIBOSOMAL PROTEIN"/>
    <property type="match status" value="1"/>
</dbReference>
<dbReference type="InterPro" id="IPR038416">
    <property type="entry name" value="Ribosom_S30AE_C_sf"/>
</dbReference>
<comment type="subunit">
    <text evidence="2">Interacts with 100S ribosomes.</text>
</comment>
<keyword evidence="2" id="KW-0963">Cytoplasm</keyword>
<dbReference type="InterPro" id="IPR003489">
    <property type="entry name" value="RHF/RaiA"/>
</dbReference>
<dbReference type="InterPro" id="IPR034694">
    <property type="entry name" value="HPF_long/plastid"/>
</dbReference>
<dbReference type="Gene3D" id="3.30.160.100">
    <property type="entry name" value="Ribosome hibernation promotion factor-like"/>
    <property type="match status" value="1"/>
</dbReference>
<proteinExistence type="inferred from homology"/>
<comment type="function">
    <text evidence="2">Required for dimerization of active 70S ribosomes into 100S ribosomes in stationary phase; 100S ribosomes are translationally inactive and sometimes present during exponential growth.</text>
</comment>
<comment type="similarity">
    <text evidence="2">Belongs to the HPF/YfiA ribosome-associated protein family. Long HPF subfamily.</text>
</comment>
<dbReference type="HAMAP" id="MF_00839">
    <property type="entry name" value="HPF"/>
    <property type="match status" value="1"/>
</dbReference>
<dbReference type="SUPFAM" id="SSF69754">
    <property type="entry name" value="Ribosome binding protein Y (YfiA homologue)"/>
    <property type="match status" value="1"/>
</dbReference>
<protein>
    <recommendedName>
        <fullName evidence="2">Ribosome hibernation promoting factor</fullName>
        <shortName evidence="2">HPF</shortName>
    </recommendedName>
</protein>
<dbReference type="PANTHER" id="PTHR33231:SF1">
    <property type="entry name" value="30S RIBOSOMAL PROTEIN"/>
    <property type="match status" value="1"/>
</dbReference>
<dbReference type="RefSeq" id="WP_377960119.1">
    <property type="nucleotide sequence ID" value="NZ_JBHZOL010000001.1"/>
</dbReference>
<evidence type="ECO:0000313" key="5">
    <source>
        <dbReference type="Proteomes" id="UP001600165"/>
    </source>
</evidence>
<dbReference type="Gene3D" id="3.30.505.50">
    <property type="entry name" value="Sigma 54 modulation/S30EA ribosomal protein, C-terminal domain"/>
    <property type="match status" value="1"/>
</dbReference>
<keyword evidence="1 2" id="KW-0810">Translation regulation</keyword>
<keyword evidence="5" id="KW-1185">Reference proteome</keyword>
<dbReference type="InterPro" id="IPR032528">
    <property type="entry name" value="Ribosom_S30AE_C"/>
</dbReference>
<dbReference type="InterPro" id="IPR036567">
    <property type="entry name" value="RHF-like"/>
</dbReference>
<evidence type="ECO:0000256" key="1">
    <source>
        <dbReference type="ARBA" id="ARBA00022845"/>
    </source>
</evidence>
<dbReference type="InterPro" id="IPR050574">
    <property type="entry name" value="HPF/YfiA_ribosome-assoc"/>
</dbReference>
<evidence type="ECO:0000313" key="4">
    <source>
        <dbReference type="EMBL" id="MFE4104644.1"/>
    </source>
</evidence>
<evidence type="ECO:0000256" key="2">
    <source>
        <dbReference type="HAMAP-Rule" id="MF_00839"/>
    </source>
</evidence>
<organism evidence="4 5">
    <name type="scientific">Almyronema epifaneia S1</name>
    <dbReference type="NCBI Taxonomy" id="2991925"/>
    <lineage>
        <taxon>Bacteria</taxon>
        <taxon>Bacillati</taxon>
        <taxon>Cyanobacteriota</taxon>
        <taxon>Cyanophyceae</taxon>
        <taxon>Nodosilineales</taxon>
        <taxon>Nodosilineaceae</taxon>
        <taxon>Almyronema</taxon>
        <taxon>Almyronema epifaneia</taxon>
    </lineage>
</organism>
<reference evidence="4 5" key="1">
    <citation type="submission" date="2024-10" db="EMBL/GenBank/DDBJ databases">
        <authorList>
            <person name="Ratan Roy A."/>
            <person name="Morales Sandoval P.H."/>
            <person name="De Los Santos Villalobos S."/>
            <person name="Chakraborty S."/>
            <person name="Mukherjee J."/>
        </authorList>
    </citation>
    <scope>NUCLEOTIDE SEQUENCE [LARGE SCALE GENOMIC DNA]</scope>
    <source>
        <strain evidence="4 5">S1</strain>
    </source>
</reference>
<feature type="domain" description="Sigma 54 modulation/S30EA ribosomal protein C-terminal" evidence="3">
    <location>
        <begin position="129"/>
        <end position="183"/>
    </location>
</feature>
<comment type="subcellular location">
    <subcellularLocation>
        <location evidence="2">Cytoplasm</location>
    </subcellularLocation>
</comment>
<dbReference type="Proteomes" id="UP001600165">
    <property type="component" value="Unassembled WGS sequence"/>
</dbReference>
<evidence type="ECO:0000259" key="3">
    <source>
        <dbReference type="Pfam" id="PF16321"/>
    </source>
</evidence>
<comment type="caution">
    <text evidence="4">The sequence shown here is derived from an EMBL/GenBank/DDBJ whole genome shotgun (WGS) entry which is preliminary data.</text>
</comment>
<dbReference type="CDD" id="cd00552">
    <property type="entry name" value="RaiA"/>
    <property type="match status" value="1"/>
</dbReference>
<dbReference type="Pfam" id="PF02482">
    <property type="entry name" value="Ribosomal_S30AE"/>
    <property type="match status" value="1"/>
</dbReference>
<sequence>MQLVVQGRNIEVTEAMQAYVQAKIGKAIRPFQDLVSEADVVLSLAQNPRIAARQATEITLYVNSTVVRAEERHDNLYASIDLVADKIARKLRRLKGRRLDQVQASVKTAAAFHEKQVPEQLTQRQVELPADVVRNKYFAMPPMTIATALDNLKLVDHDFYVFLNQDTDEINVVYERNHGGYGLIQPRRGQDQSTAA</sequence>
<dbReference type="NCBIfam" id="TIGR00741">
    <property type="entry name" value="yfiA"/>
    <property type="match status" value="1"/>
</dbReference>
<dbReference type="Pfam" id="PF16321">
    <property type="entry name" value="Ribosom_S30AE_C"/>
    <property type="match status" value="1"/>
</dbReference>
<accession>A0ABW6I8Z0</accession>
<name>A0ABW6I8Z0_9CYAN</name>
<gene>
    <name evidence="2 4" type="primary">hpf</name>
    <name evidence="4" type="ORF">ACFVKH_00045</name>
</gene>